<feature type="transmembrane region" description="Helical" evidence="6">
    <location>
        <begin position="95"/>
        <end position="119"/>
    </location>
</feature>
<reference evidence="7 8" key="1">
    <citation type="submission" date="2018-07" db="EMBL/GenBank/DDBJ databases">
        <title>Venubactetium sediminum gen. nov., sp. nov., isolated from a marine solar saltern.</title>
        <authorList>
            <person name="Wang S."/>
        </authorList>
    </citation>
    <scope>NUCLEOTIDE SEQUENCE [LARGE SCALE GENOMIC DNA]</scope>
    <source>
        <strain evidence="7 8">WD2A32</strain>
    </source>
</reference>
<dbReference type="Proteomes" id="UP000253941">
    <property type="component" value="Unassembled WGS sequence"/>
</dbReference>
<sequence>MGNVATVCRRELAAYFNLSLAYVFITIFIALSAALTFHLGGFFARGQADLQPFFTFHPWLYLFLIPAIGMRLWAEERKTGTIELIAALPLSTPQLVLGKFLAGWIFAAIALALTGAMWITVTVLGEPDHGAILAAYLGSWLMAGGYLAVSACASALTRNQVVAFILAAAACFVLLTAGTDIVQGALRGWAPDALVAAVASLSFLTNFQAVARGVIELRDLVFFLALIGVALFINVMLVELKRAS</sequence>
<keyword evidence="3 6" id="KW-0812">Transmembrane</keyword>
<feature type="transmembrane region" description="Helical" evidence="6">
    <location>
        <begin position="131"/>
        <end position="149"/>
    </location>
</feature>
<evidence type="ECO:0000256" key="3">
    <source>
        <dbReference type="ARBA" id="ARBA00022692"/>
    </source>
</evidence>
<organism evidence="7 8">
    <name type="scientific">Ferruginivarius sediminum</name>
    <dbReference type="NCBI Taxonomy" id="2661937"/>
    <lineage>
        <taxon>Bacteria</taxon>
        <taxon>Pseudomonadati</taxon>
        <taxon>Pseudomonadota</taxon>
        <taxon>Alphaproteobacteria</taxon>
        <taxon>Rhodospirillales</taxon>
        <taxon>Rhodospirillaceae</taxon>
        <taxon>Ferruginivarius</taxon>
    </lineage>
</organism>
<dbReference type="PANTHER" id="PTHR30294">
    <property type="entry name" value="MEMBRANE COMPONENT OF ABC TRANSPORTER YHHJ-RELATED"/>
    <property type="match status" value="1"/>
</dbReference>
<keyword evidence="4 6" id="KW-1133">Transmembrane helix</keyword>
<evidence type="ECO:0000256" key="1">
    <source>
        <dbReference type="ARBA" id="ARBA00004651"/>
    </source>
</evidence>
<accession>A0A369TE84</accession>
<evidence type="ECO:0000256" key="4">
    <source>
        <dbReference type="ARBA" id="ARBA00022989"/>
    </source>
</evidence>
<dbReference type="Pfam" id="PF12679">
    <property type="entry name" value="ABC2_membrane_2"/>
    <property type="match status" value="1"/>
</dbReference>
<dbReference type="RefSeq" id="WP_114581103.1">
    <property type="nucleotide sequence ID" value="NZ_QPMH01000003.1"/>
</dbReference>
<feature type="transmembrane region" description="Helical" evidence="6">
    <location>
        <begin position="56"/>
        <end position="74"/>
    </location>
</feature>
<feature type="transmembrane region" description="Helical" evidence="6">
    <location>
        <begin position="219"/>
        <end position="238"/>
    </location>
</feature>
<feature type="transmembrane region" description="Helical" evidence="6">
    <location>
        <begin position="161"/>
        <end position="182"/>
    </location>
</feature>
<feature type="transmembrane region" description="Helical" evidence="6">
    <location>
        <begin position="188"/>
        <end position="207"/>
    </location>
</feature>
<comment type="subcellular location">
    <subcellularLocation>
        <location evidence="1">Cell membrane</location>
        <topology evidence="1">Multi-pass membrane protein</topology>
    </subcellularLocation>
</comment>
<dbReference type="EMBL" id="QPMH01000003">
    <property type="protein sequence ID" value="RDD63152.1"/>
    <property type="molecule type" value="Genomic_DNA"/>
</dbReference>
<keyword evidence="2" id="KW-1003">Cell membrane</keyword>
<proteinExistence type="predicted"/>
<dbReference type="GO" id="GO:0140359">
    <property type="term" value="F:ABC-type transporter activity"/>
    <property type="evidence" value="ECO:0007669"/>
    <property type="project" value="InterPro"/>
</dbReference>
<feature type="transmembrane region" description="Helical" evidence="6">
    <location>
        <begin position="12"/>
        <end position="36"/>
    </location>
</feature>
<evidence type="ECO:0000256" key="5">
    <source>
        <dbReference type="ARBA" id="ARBA00023136"/>
    </source>
</evidence>
<keyword evidence="5 6" id="KW-0472">Membrane</keyword>
<dbReference type="AlphaFoldDB" id="A0A369TE84"/>
<evidence type="ECO:0000256" key="6">
    <source>
        <dbReference type="SAM" id="Phobius"/>
    </source>
</evidence>
<gene>
    <name evidence="7" type="ORF">DRB17_05145</name>
</gene>
<keyword evidence="8" id="KW-1185">Reference proteome</keyword>
<protein>
    <submittedName>
        <fullName evidence="7">ABC transporter permease</fullName>
    </submittedName>
</protein>
<dbReference type="InterPro" id="IPR051449">
    <property type="entry name" value="ABC-2_transporter_component"/>
</dbReference>
<comment type="caution">
    <text evidence="7">The sequence shown here is derived from an EMBL/GenBank/DDBJ whole genome shotgun (WGS) entry which is preliminary data.</text>
</comment>
<dbReference type="PANTHER" id="PTHR30294:SF29">
    <property type="entry name" value="MULTIDRUG ABC TRANSPORTER PERMEASE YBHS-RELATED"/>
    <property type="match status" value="1"/>
</dbReference>
<evidence type="ECO:0000313" key="7">
    <source>
        <dbReference type="EMBL" id="RDD63152.1"/>
    </source>
</evidence>
<dbReference type="GO" id="GO:0005886">
    <property type="term" value="C:plasma membrane"/>
    <property type="evidence" value="ECO:0007669"/>
    <property type="project" value="UniProtKB-SubCell"/>
</dbReference>
<name>A0A369TE84_9PROT</name>
<evidence type="ECO:0000256" key="2">
    <source>
        <dbReference type="ARBA" id="ARBA00022475"/>
    </source>
</evidence>
<evidence type="ECO:0000313" key="8">
    <source>
        <dbReference type="Proteomes" id="UP000253941"/>
    </source>
</evidence>